<protein>
    <submittedName>
        <fullName evidence="1">Uncharacterized protein</fullName>
    </submittedName>
</protein>
<accession>A0A0A9B817</accession>
<reference evidence="1" key="1">
    <citation type="submission" date="2014-09" db="EMBL/GenBank/DDBJ databases">
        <authorList>
            <person name="Magalhaes I.L.F."/>
            <person name="Oliveira U."/>
            <person name="Santos F.R."/>
            <person name="Vidigal T.H.D.A."/>
            <person name="Brescovit A.D."/>
            <person name="Santos A.J."/>
        </authorList>
    </citation>
    <scope>NUCLEOTIDE SEQUENCE</scope>
    <source>
        <tissue evidence="1">Shoot tissue taken approximately 20 cm above the soil surface</tissue>
    </source>
</reference>
<proteinExistence type="predicted"/>
<sequence>MLNNCIVMYRTSLEVVSNLCILVSS</sequence>
<organism evidence="1">
    <name type="scientific">Arundo donax</name>
    <name type="common">Giant reed</name>
    <name type="synonym">Donax arundinaceus</name>
    <dbReference type="NCBI Taxonomy" id="35708"/>
    <lineage>
        <taxon>Eukaryota</taxon>
        <taxon>Viridiplantae</taxon>
        <taxon>Streptophyta</taxon>
        <taxon>Embryophyta</taxon>
        <taxon>Tracheophyta</taxon>
        <taxon>Spermatophyta</taxon>
        <taxon>Magnoliopsida</taxon>
        <taxon>Liliopsida</taxon>
        <taxon>Poales</taxon>
        <taxon>Poaceae</taxon>
        <taxon>PACMAD clade</taxon>
        <taxon>Arundinoideae</taxon>
        <taxon>Arundineae</taxon>
        <taxon>Arundo</taxon>
    </lineage>
</organism>
<name>A0A0A9B817_ARUDO</name>
<dbReference type="AlphaFoldDB" id="A0A0A9B817"/>
<reference evidence="1" key="2">
    <citation type="journal article" date="2015" name="Data Brief">
        <title>Shoot transcriptome of the giant reed, Arundo donax.</title>
        <authorList>
            <person name="Barrero R.A."/>
            <person name="Guerrero F.D."/>
            <person name="Moolhuijzen P."/>
            <person name="Goolsby J.A."/>
            <person name="Tidwell J."/>
            <person name="Bellgard S.E."/>
            <person name="Bellgard M.I."/>
        </authorList>
    </citation>
    <scope>NUCLEOTIDE SEQUENCE</scope>
    <source>
        <tissue evidence="1">Shoot tissue taken approximately 20 cm above the soil surface</tissue>
    </source>
</reference>
<evidence type="ECO:0000313" key="1">
    <source>
        <dbReference type="EMBL" id="JAD60089.1"/>
    </source>
</evidence>
<dbReference type="EMBL" id="GBRH01237806">
    <property type="protein sequence ID" value="JAD60089.1"/>
    <property type="molecule type" value="Transcribed_RNA"/>
</dbReference>